<dbReference type="InterPro" id="IPR010093">
    <property type="entry name" value="SinI_DNA-bd"/>
</dbReference>
<dbReference type="GO" id="GO:0003677">
    <property type="term" value="F:DNA binding"/>
    <property type="evidence" value="ECO:0007669"/>
    <property type="project" value="InterPro"/>
</dbReference>
<dbReference type="Proteomes" id="UP000050425">
    <property type="component" value="Unassembled WGS sequence"/>
</dbReference>
<reference evidence="2 3" key="1">
    <citation type="submission" date="2015-09" db="EMBL/GenBank/DDBJ databases">
        <title>Genome announcement of multiple Pseudomonas syringae strains.</title>
        <authorList>
            <person name="Thakur S."/>
            <person name="Wang P.W."/>
            <person name="Gong Y."/>
            <person name="Weir B.S."/>
            <person name="Guttman D.S."/>
        </authorList>
    </citation>
    <scope>NUCLEOTIDE SEQUENCE [LARGE SCALE GENOMIC DNA]</scope>
    <source>
        <strain evidence="2 3">ICMP4303</strain>
    </source>
</reference>
<proteinExistence type="predicted"/>
<comment type="caution">
    <text evidence="2">The sequence shown here is derived from an EMBL/GenBank/DDBJ whole genome shotgun (WGS) entry which is preliminary data.</text>
</comment>
<evidence type="ECO:0000259" key="1">
    <source>
        <dbReference type="Pfam" id="PF12728"/>
    </source>
</evidence>
<evidence type="ECO:0000313" key="3">
    <source>
        <dbReference type="Proteomes" id="UP000050425"/>
    </source>
</evidence>
<evidence type="ECO:0000313" key="2">
    <source>
        <dbReference type="EMBL" id="KPW47873.1"/>
    </source>
</evidence>
<dbReference type="Pfam" id="PF12728">
    <property type="entry name" value="HTH_17"/>
    <property type="match status" value="1"/>
</dbReference>
<dbReference type="InterPro" id="IPR036388">
    <property type="entry name" value="WH-like_DNA-bd_sf"/>
</dbReference>
<dbReference type="Gene3D" id="1.10.10.10">
    <property type="entry name" value="Winged helix-like DNA-binding domain superfamily/Winged helix DNA-binding domain"/>
    <property type="match status" value="1"/>
</dbReference>
<dbReference type="InterPro" id="IPR009061">
    <property type="entry name" value="DNA-bd_dom_put_sf"/>
</dbReference>
<name>A0A0P9L3Z9_9PSED</name>
<dbReference type="SUPFAM" id="SSF46955">
    <property type="entry name" value="Putative DNA-binding domain"/>
    <property type="match status" value="1"/>
</dbReference>
<dbReference type="NCBIfam" id="TIGR01764">
    <property type="entry name" value="excise"/>
    <property type="match status" value="1"/>
</dbReference>
<dbReference type="PATRIC" id="fig|251702.3.peg.3354"/>
<accession>A0A0P9L3Z9</accession>
<gene>
    <name evidence="2" type="ORF">ALO88_02513</name>
</gene>
<dbReference type="NCBIfam" id="NF047737">
    <property type="entry name" value="antiphage_MADS1"/>
    <property type="match status" value="1"/>
</dbReference>
<organism evidence="2 3">
    <name type="scientific">Pseudomonas syringae pv. antirrhini</name>
    <dbReference type="NCBI Taxonomy" id="251702"/>
    <lineage>
        <taxon>Bacteria</taxon>
        <taxon>Pseudomonadati</taxon>
        <taxon>Pseudomonadota</taxon>
        <taxon>Gammaproteobacteria</taxon>
        <taxon>Pseudomonadales</taxon>
        <taxon>Pseudomonadaceae</taxon>
        <taxon>Pseudomonas</taxon>
    </lineage>
</organism>
<dbReference type="InterPro" id="IPR041657">
    <property type="entry name" value="HTH_17"/>
</dbReference>
<dbReference type="AlphaFoldDB" id="A0A0P9L3Z9"/>
<protein>
    <recommendedName>
        <fullName evidence="1">Helix-turn-helix domain-containing protein</fullName>
    </recommendedName>
</protein>
<feature type="domain" description="Helix-turn-helix" evidence="1">
    <location>
        <begin position="11"/>
        <end position="59"/>
    </location>
</feature>
<dbReference type="EMBL" id="LJPT01000105">
    <property type="protein sequence ID" value="KPW47873.1"/>
    <property type="molecule type" value="Genomic_DNA"/>
</dbReference>
<sequence length="71" mass="8219">MMETLAMSDRWLSVEEIAEYLGVSKDTVYAWISKRNMPAHRIGRLWKFKSEEVDEWVRSGGAAENEGRGKE</sequence>